<dbReference type="InterPro" id="IPR023696">
    <property type="entry name" value="Ureohydrolase_dom_sf"/>
</dbReference>
<dbReference type="RefSeq" id="WP_109766882.1">
    <property type="nucleotide sequence ID" value="NZ_JASHJQ010000007.1"/>
</dbReference>
<name>A0A3A8AMK6_9HYPH</name>
<dbReference type="InterPro" id="IPR037138">
    <property type="entry name" value="His_deacetylse_dom_sf"/>
</dbReference>
<dbReference type="GO" id="GO:0016787">
    <property type="term" value="F:hydrolase activity"/>
    <property type="evidence" value="ECO:0007669"/>
    <property type="project" value="UniProtKB-KW"/>
</dbReference>
<gene>
    <name evidence="4" type="ORF">DEM25_004460</name>
</gene>
<dbReference type="EMBL" id="QFWV02000004">
    <property type="protein sequence ID" value="RKF07113.1"/>
    <property type="molecule type" value="Genomic_DNA"/>
</dbReference>
<reference evidence="4 5" key="1">
    <citation type="journal article" date="2018" name="Int. J. Syst. Bacteriol.">
        <title>Oceaniradius stylonemae gen. nov., sp. nov., isolated from a red alga, Stylonema cornu-cervi.</title>
        <authorList>
            <person name="Jeong S."/>
        </authorList>
    </citation>
    <scope>NUCLEOTIDE SEQUENCE [LARGE SCALE GENOMIC DNA]</scope>
    <source>
        <strain evidence="4 5">StC1</strain>
    </source>
</reference>
<evidence type="ECO:0000313" key="5">
    <source>
        <dbReference type="Proteomes" id="UP000246132"/>
    </source>
</evidence>
<dbReference type="InterPro" id="IPR000286">
    <property type="entry name" value="HDACs"/>
</dbReference>
<accession>A0A3A8AMK6</accession>
<feature type="domain" description="Histone deacetylase" evidence="3">
    <location>
        <begin position="19"/>
        <end position="285"/>
    </location>
</feature>
<dbReference type="Pfam" id="PF00850">
    <property type="entry name" value="Hist_deacetyl"/>
    <property type="match status" value="1"/>
</dbReference>
<dbReference type="PANTHER" id="PTHR10625:SF19">
    <property type="entry name" value="HISTONE DEACETYLASE 12"/>
    <property type="match status" value="1"/>
</dbReference>
<evidence type="ECO:0000256" key="1">
    <source>
        <dbReference type="ARBA" id="ARBA00005947"/>
    </source>
</evidence>
<dbReference type="PANTHER" id="PTHR10625">
    <property type="entry name" value="HISTONE DEACETYLASE HDAC1-RELATED"/>
    <property type="match status" value="1"/>
</dbReference>
<comment type="similarity">
    <text evidence="1">Belongs to the histone deacetylase family.</text>
</comment>
<dbReference type="OrthoDB" id="9808367at2"/>
<dbReference type="InterPro" id="IPR044150">
    <property type="entry name" value="HDAC_classIV"/>
</dbReference>
<keyword evidence="5" id="KW-1185">Reference proteome</keyword>
<keyword evidence="2" id="KW-0378">Hydrolase</keyword>
<dbReference type="GO" id="GO:0040029">
    <property type="term" value="P:epigenetic regulation of gene expression"/>
    <property type="evidence" value="ECO:0007669"/>
    <property type="project" value="TreeGrafter"/>
</dbReference>
<evidence type="ECO:0000313" key="4">
    <source>
        <dbReference type="EMBL" id="RKF07113.1"/>
    </source>
</evidence>
<dbReference type="Gene3D" id="3.40.800.20">
    <property type="entry name" value="Histone deacetylase domain"/>
    <property type="match status" value="1"/>
</dbReference>
<dbReference type="SUPFAM" id="SSF52768">
    <property type="entry name" value="Arginase/deacetylase"/>
    <property type="match status" value="1"/>
</dbReference>
<protein>
    <submittedName>
        <fullName evidence="4">Histone deacetylase</fullName>
    </submittedName>
</protein>
<dbReference type="GO" id="GO:0004407">
    <property type="term" value="F:histone deacetylase activity"/>
    <property type="evidence" value="ECO:0007669"/>
    <property type="project" value="InterPro"/>
</dbReference>
<dbReference type="PRINTS" id="PR01270">
    <property type="entry name" value="HDASUPER"/>
</dbReference>
<evidence type="ECO:0000256" key="2">
    <source>
        <dbReference type="ARBA" id="ARBA00022801"/>
    </source>
</evidence>
<sequence length="314" mass="33933">MPLPILHNPAYDALFDPEHRFPMGKYARLAEVLIEDGLAAPGTFIVPAPAPRDWVKLAHDDTYVDQVYAFDVPRAIEREIGFEVTKRTSLRAQCATTGTVLAARLALEHGIACNTAGGSHHARHAQGAGFCTFNDVAVAARLLLADGEISSALVLDLDVHQGDGTAEIFAADARVFTASIHAEKNYPVRKKASDFDLGLPDGVGDSAYLKTLALVLEELRVRAPSPDIVFYNAGVDVHGEDRLGRLALTNHGIERRERMVISHFRMRGIPVCGVIGGGYSRDVDALARRHALLHHVADEFSFSVPTGSSKAARG</sequence>
<dbReference type="Proteomes" id="UP000246132">
    <property type="component" value="Unassembled WGS sequence"/>
</dbReference>
<dbReference type="InterPro" id="IPR023801">
    <property type="entry name" value="His_deacetylse_dom"/>
</dbReference>
<evidence type="ECO:0000259" key="3">
    <source>
        <dbReference type="Pfam" id="PF00850"/>
    </source>
</evidence>
<dbReference type="CDD" id="cd09993">
    <property type="entry name" value="HDAC_classIV"/>
    <property type="match status" value="1"/>
</dbReference>
<comment type="caution">
    <text evidence="4">The sequence shown here is derived from an EMBL/GenBank/DDBJ whole genome shotgun (WGS) entry which is preliminary data.</text>
</comment>
<organism evidence="4 5">
    <name type="scientific">Oceaniradius stylonematis</name>
    <dbReference type="NCBI Taxonomy" id="2184161"/>
    <lineage>
        <taxon>Bacteria</taxon>
        <taxon>Pseudomonadati</taxon>
        <taxon>Pseudomonadota</taxon>
        <taxon>Alphaproteobacteria</taxon>
        <taxon>Hyphomicrobiales</taxon>
        <taxon>Ahrensiaceae</taxon>
        <taxon>Oceaniradius</taxon>
    </lineage>
</organism>
<proteinExistence type="inferred from homology"/>
<dbReference type="AlphaFoldDB" id="A0A3A8AMK6"/>